<dbReference type="GO" id="GO:0005524">
    <property type="term" value="F:ATP binding"/>
    <property type="evidence" value="ECO:0007669"/>
    <property type="project" value="UniProtKB-UniRule"/>
</dbReference>
<feature type="compositionally biased region" description="Low complexity" evidence="4">
    <location>
        <begin position="887"/>
        <end position="917"/>
    </location>
</feature>
<evidence type="ECO:0000256" key="1">
    <source>
        <dbReference type="ARBA" id="ARBA00022741"/>
    </source>
</evidence>
<gene>
    <name evidence="6" type="ORF">HMPREF1544_09514</name>
</gene>
<evidence type="ECO:0000313" key="7">
    <source>
        <dbReference type="Proteomes" id="UP000014254"/>
    </source>
</evidence>
<dbReference type="PANTHER" id="PTHR45748:SF7">
    <property type="entry name" value="1-PHOSPHATIDYLINOSITOL 3-PHOSPHATE 5-KINASE-RELATED"/>
    <property type="match status" value="1"/>
</dbReference>
<keyword evidence="3" id="KW-0808">Transferase</keyword>
<dbReference type="PROSITE" id="PS51455">
    <property type="entry name" value="PIPK"/>
    <property type="match status" value="1"/>
</dbReference>
<keyword evidence="7" id="KW-1185">Reference proteome</keyword>
<dbReference type="OrthoDB" id="158357at2759"/>
<feature type="region of interest" description="Disordered" evidence="4">
    <location>
        <begin position="230"/>
        <end position="257"/>
    </location>
</feature>
<dbReference type="eggNOG" id="KOG0230">
    <property type="taxonomic scope" value="Eukaryota"/>
</dbReference>
<evidence type="ECO:0000313" key="6">
    <source>
        <dbReference type="EMBL" id="EPB83720.1"/>
    </source>
</evidence>
<evidence type="ECO:0000259" key="5">
    <source>
        <dbReference type="PROSITE" id="PS51455"/>
    </source>
</evidence>
<protein>
    <recommendedName>
        <fullName evidence="5">PIPK domain-containing protein</fullName>
    </recommendedName>
</protein>
<dbReference type="STRING" id="1220926.S2JV71"/>
<dbReference type="CDD" id="cd17300">
    <property type="entry name" value="PIPKc_PIKfyve"/>
    <property type="match status" value="1"/>
</dbReference>
<sequence>MRSIKAALSASKEESDHTANKRLSKPLPIKPLPTPPSTLTIDETSRNHIAKLILTWLNDLKIPIKPWADVLNKISIDILQKSLNSSSGGESKQICVEMLYVNAPKDSKFLANVMHGPPINDGEHIMHFPIGGTIRIYGLNTNDETFTKTLIELVQSLVYLTYSLYLETYVMRDSHVKSVILASTAAPYTATTINTATEFNQTDTITKSSTIQTKKAINSGGLFGWLRKLAPTSRDQPPTPPPSIDSEKTLRRKSNPLSTVRRGLSLNNLSKKLQQSAATTTAVDALQFDYDSIKEGDPHRFCKLKKRIEFALISSSPECHFPYPNLLNRLEIEEDMMIEQKRMLMLQEEAVTPVTDSARPPLKQQRRRSSLASSFSQSIKRTTIVPEVQLPQSITAYSSIRIPTLLADSRKGLEHLLLDTTSLNSFKQHQSITIGFTCYPIGCPDRPCLGPIMSKIDYFRYESPADSTTAIFPSIDQSLGHTIRHWCNQSQSPCQLHIDEQAQFIPNLLNDTPKPLNSTQRPDTLNHEKQSESSIYTLATPLLSSSRSSAILNNRQCSKFHGCQQLLIDHILSFTHGISRINVYTSTETACIMHDKDKIVTWLVCSVCDASTMPLILSEEAASFSFAKYLELLFYSTKLASPEPFCAHTTSKNATNNTKSTISRCFLYNGIAFKFTYESAKYYELRAPRIQMAPEALVSDKLTFVAPRVGMSTLIEWKHKSAERDVDLFFQSIRAHLDLLNHYTIAESRRKIRSLGNDTTTAKQQLQSESKALDLEIRGLSKRLDADHQAMLYALADTSLNELNDFRRYFAIQAESIIHYLTEWQQLKCDEVTDVCGWDSPDYISQKTVHCFPGSSVLVREDEPTSIIAYSLSSNEYIQEILHDEGTTYNDGTTTTSSKNPSIPSLSSTNTTESSRTTGEHALPPPMPNAAKKKLPPIPNIIDGYYSSIERKYISPSTGATSETASFRTMITEVVKSSVVEVSINNSKRLEDLKARLSPWTKKQEEIKLENAYEGADLKRDLTERTLKPLAAVQQQEETREVKVASYFYENADQQPVNDKKKISPHIKHKFVHEGIEFTCIIYYAKEFEMLRRQCNINKLMIESLCRCQTWTASGGKSKSHFYKTQDDRFVIKEMMNAWNVAEKDAFLKFAPKYFDHVKKSANEPSVLAKIFGFFTIRIKNAADKNSILNLDVLVMEHLFFNQNIIKRFDFKGIQDRHVEEFRKQQNDTTLWDGDWLNGNTEQGVNTTSANKPHTEYRTRLPVHEQSKSTMELAIINDTDFLSRCNIMDYSLLVGIDQNNSEMTVGIVDFIGAYTWYKKLESKSKSTLQPRKEVTVVPPDQYKHRFCREVCDYFIAVPGKCALCTAIQNAKYICLGKFDLVIPSKCLPSLLI</sequence>
<feature type="region of interest" description="Disordered" evidence="4">
    <location>
        <begin position="1"/>
        <end position="36"/>
    </location>
</feature>
<dbReference type="InterPro" id="IPR027483">
    <property type="entry name" value="PInositol-4-P-4/5-kinase_C_sf"/>
</dbReference>
<accession>S2JV71</accession>
<dbReference type="OMA" id="EMVNAWN"/>
<keyword evidence="3" id="KW-0418">Kinase</keyword>
<reference evidence="7" key="1">
    <citation type="submission" date="2013-05" db="EMBL/GenBank/DDBJ databases">
        <title>The Genome sequence of Mucor circinelloides f. circinelloides 1006PhL.</title>
        <authorList>
            <consortium name="The Broad Institute Genomics Platform"/>
            <person name="Cuomo C."/>
            <person name="Earl A."/>
            <person name="Findley K."/>
            <person name="Lee S.C."/>
            <person name="Walker B."/>
            <person name="Young S."/>
            <person name="Zeng Q."/>
            <person name="Gargeya S."/>
            <person name="Fitzgerald M."/>
            <person name="Haas B."/>
            <person name="Abouelleil A."/>
            <person name="Allen A.W."/>
            <person name="Alvarado L."/>
            <person name="Arachchi H.M."/>
            <person name="Berlin A.M."/>
            <person name="Chapman S.B."/>
            <person name="Gainer-Dewar J."/>
            <person name="Goldberg J."/>
            <person name="Griggs A."/>
            <person name="Gujja S."/>
            <person name="Hansen M."/>
            <person name="Howarth C."/>
            <person name="Imamovic A."/>
            <person name="Ireland A."/>
            <person name="Larimer J."/>
            <person name="McCowan C."/>
            <person name="Murphy C."/>
            <person name="Pearson M."/>
            <person name="Poon T.W."/>
            <person name="Priest M."/>
            <person name="Roberts A."/>
            <person name="Saif S."/>
            <person name="Shea T."/>
            <person name="Sisk P."/>
            <person name="Sykes S."/>
            <person name="Wortman J."/>
            <person name="Nusbaum C."/>
            <person name="Birren B."/>
        </authorList>
    </citation>
    <scope>NUCLEOTIDE SEQUENCE [LARGE SCALE GENOMIC DNA]</scope>
    <source>
        <strain evidence="7">1006PhL</strain>
    </source>
</reference>
<dbReference type="Gene3D" id="3.30.800.10">
    <property type="entry name" value="Phosphatidylinositol Phosphate Kinase II Beta"/>
    <property type="match status" value="1"/>
</dbReference>
<feature type="region of interest" description="Disordered" evidence="4">
    <location>
        <begin position="886"/>
        <end position="935"/>
    </location>
</feature>
<evidence type="ECO:0000256" key="4">
    <source>
        <dbReference type="SAM" id="MobiDB-lite"/>
    </source>
</evidence>
<dbReference type="EMBL" id="KE124061">
    <property type="protein sequence ID" value="EPB83720.1"/>
    <property type="molecule type" value="Genomic_DNA"/>
</dbReference>
<dbReference type="GO" id="GO:0000285">
    <property type="term" value="F:1-phosphatidylinositol-3-phosphate 5-kinase activity"/>
    <property type="evidence" value="ECO:0007669"/>
    <property type="project" value="InterPro"/>
</dbReference>
<feature type="region of interest" description="Disordered" evidence="4">
    <location>
        <begin position="511"/>
        <end position="530"/>
    </location>
</feature>
<dbReference type="GO" id="GO:0046854">
    <property type="term" value="P:phosphatidylinositol phosphate biosynthetic process"/>
    <property type="evidence" value="ECO:0007669"/>
    <property type="project" value="TreeGrafter"/>
</dbReference>
<dbReference type="GO" id="GO:0010008">
    <property type="term" value="C:endosome membrane"/>
    <property type="evidence" value="ECO:0007669"/>
    <property type="project" value="TreeGrafter"/>
</dbReference>
<keyword evidence="1 3" id="KW-0547">Nucleotide-binding</keyword>
<dbReference type="InterPro" id="IPR002498">
    <property type="entry name" value="PInositol-4-P-4/5-kinase_core"/>
</dbReference>
<name>S2JV71_MUCC1</name>
<feature type="region of interest" description="Disordered" evidence="4">
    <location>
        <begin position="354"/>
        <end position="374"/>
    </location>
</feature>
<keyword evidence="2 3" id="KW-0067">ATP-binding</keyword>
<feature type="domain" description="PIPK" evidence="5">
    <location>
        <begin position="1014"/>
        <end position="1354"/>
    </location>
</feature>
<dbReference type="Proteomes" id="UP000014254">
    <property type="component" value="Unassembled WGS sequence"/>
</dbReference>
<evidence type="ECO:0000256" key="3">
    <source>
        <dbReference type="PROSITE-ProRule" id="PRU00781"/>
    </source>
</evidence>
<dbReference type="InParanoid" id="S2JV71"/>
<dbReference type="GO" id="GO:0000329">
    <property type="term" value="C:fungal-type vacuole membrane"/>
    <property type="evidence" value="ECO:0007669"/>
    <property type="project" value="TreeGrafter"/>
</dbReference>
<dbReference type="VEuPathDB" id="FungiDB:HMPREF1544_09514"/>
<dbReference type="PANTHER" id="PTHR45748">
    <property type="entry name" value="1-PHOSPHATIDYLINOSITOL 3-PHOSPHATE 5-KINASE-RELATED"/>
    <property type="match status" value="1"/>
</dbReference>
<dbReference type="SUPFAM" id="SSF56104">
    <property type="entry name" value="SAICAR synthase-like"/>
    <property type="match status" value="1"/>
</dbReference>
<organism evidence="6 7">
    <name type="scientific">Mucor circinelloides f. circinelloides (strain 1006PhL)</name>
    <name type="common">Mucormycosis agent</name>
    <name type="synonym">Calyptromyces circinelloides</name>
    <dbReference type="NCBI Taxonomy" id="1220926"/>
    <lineage>
        <taxon>Eukaryota</taxon>
        <taxon>Fungi</taxon>
        <taxon>Fungi incertae sedis</taxon>
        <taxon>Mucoromycota</taxon>
        <taxon>Mucoromycotina</taxon>
        <taxon>Mucoromycetes</taxon>
        <taxon>Mucorales</taxon>
        <taxon>Mucorineae</taxon>
        <taxon>Mucoraceae</taxon>
        <taxon>Mucor</taxon>
    </lineage>
</organism>
<dbReference type="Gene3D" id="3.30.810.10">
    <property type="entry name" value="2-Layer Sandwich"/>
    <property type="match status" value="1"/>
</dbReference>
<dbReference type="Pfam" id="PF01504">
    <property type="entry name" value="PIP5K"/>
    <property type="match status" value="1"/>
</dbReference>
<dbReference type="InterPro" id="IPR044769">
    <property type="entry name" value="PIKfyve_PIPKc"/>
</dbReference>
<evidence type="ECO:0000256" key="2">
    <source>
        <dbReference type="ARBA" id="ARBA00022840"/>
    </source>
</evidence>
<proteinExistence type="predicted"/>
<dbReference type="SMART" id="SM00330">
    <property type="entry name" value="PIPKc"/>
    <property type="match status" value="1"/>
</dbReference>
<dbReference type="InterPro" id="IPR027484">
    <property type="entry name" value="PInositol-4-P-5-kinase_N"/>
</dbReference>